<comment type="caution">
    <text evidence="1">The sequence shown here is derived from an EMBL/GenBank/DDBJ whole genome shotgun (WGS) entry which is preliminary data.</text>
</comment>
<evidence type="ECO:0008006" key="3">
    <source>
        <dbReference type="Google" id="ProtNLM"/>
    </source>
</evidence>
<gene>
    <name evidence="1" type="ORF">GCM10010430_25530</name>
</gene>
<dbReference type="RefSeq" id="WP_344636433.1">
    <property type="nucleotide sequence ID" value="NZ_BAAATR010000009.1"/>
</dbReference>
<accession>A0ABP5QV94</accession>
<sequence length="250" mass="27916">MSTDGFADWVAEFEAEKERRARAGDPDWSQGATLPAAVWRSLQRFQVGEDGDGRNLISKADQAGDDTYATAVRLFVAEEQNHGRQLARLLAAGGVATLEGHWSDRIFVRFRRLLGMRLELMVLMIAELVAVEYYRTVRDRVADPLTREVTARILADERRHIPFHCRRLRHSIEELPAALRPVAILGWRLLLLAATLFVILDHGPALHALQVRRTRFLAGVMRSSTSVAAAMLGRHQARTAGAASRHPLSA</sequence>
<dbReference type="InterPro" id="IPR009078">
    <property type="entry name" value="Ferritin-like_SF"/>
</dbReference>
<organism evidence="1 2">
    <name type="scientific">Kitasatospora cystarginea</name>
    <dbReference type="NCBI Taxonomy" id="58350"/>
    <lineage>
        <taxon>Bacteria</taxon>
        <taxon>Bacillati</taxon>
        <taxon>Actinomycetota</taxon>
        <taxon>Actinomycetes</taxon>
        <taxon>Kitasatosporales</taxon>
        <taxon>Streptomycetaceae</taxon>
        <taxon>Kitasatospora</taxon>
    </lineage>
</organism>
<dbReference type="Gene3D" id="1.10.620.20">
    <property type="entry name" value="Ribonucleotide Reductase, subunit A"/>
    <property type="match status" value="1"/>
</dbReference>
<protein>
    <recommendedName>
        <fullName evidence="3">Ferritin-like domain-containing protein</fullName>
    </recommendedName>
</protein>
<evidence type="ECO:0000313" key="2">
    <source>
        <dbReference type="Proteomes" id="UP001500305"/>
    </source>
</evidence>
<reference evidence="2" key="1">
    <citation type="journal article" date="2019" name="Int. J. Syst. Evol. Microbiol.">
        <title>The Global Catalogue of Microorganisms (GCM) 10K type strain sequencing project: providing services to taxonomists for standard genome sequencing and annotation.</title>
        <authorList>
            <consortium name="The Broad Institute Genomics Platform"/>
            <consortium name="The Broad Institute Genome Sequencing Center for Infectious Disease"/>
            <person name="Wu L."/>
            <person name="Ma J."/>
        </authorList>
    </citation>
    <scope>NUCLEOTIDE SEQUENCE [LARGE SCALE GENOMIC DNA]</scope>
    <source>
        <strain evidence="2">JCM 7356</strain>
    </source>
</reference>
<dbReference type="SUPFAM" id="SSF47240">
    <property type="entry name" value="Ferritin-like"/>
    <property type="match status" value="1"/>
</dbReference>
<dbReference type="InterPro" id="IPR012348">
    <property type="entry name" value="RNR-like"/>
</dbReference>
<dbReference type="EMBL" id="BAAATR010000009">
    <property type="protein sequence ID" value="GAA2242827.1"/>
    <property type="molecule type" value="Genomic_DNA"/>
</dbReference>
<keyword evidence="2" id="KW-1185">Reference proteome</keyword>
<proteinExistence type="predicted"/>
<dbReference type="Proteomes" id="UP001500305">
    <property type="component" value="Unassembled WGS sequence"/>
</dbReference>
<name>A0ABP5QV94_9ACTN</name>
<dbReference type="CDD" id="cd00657">
    <property type="entry name" value="Ferritin_like"/>
    <property type="match status" value="1"/>
</dbReference>
<evidence type="ECO:0000313" key="1">
    <source>
        <dbReference type="EMBL" id="GAA2242827.1"/>
    </source>
</evidence>